<dbReference type="EMBL" id="GBRH01186928">
    <property type="protein sequence ID" value="JAE10968.1"/>
    <property type="molecule type" value="Transcribed_RNA"/>
</dbReference>
<evidence type="ECO:0000313" key="1">
    <source>
        <dbReference type="EMBL" id="JAE10968.1"/>
    </source>
</evidence>
<reference evidence="1" key="2">
    <citation type="journal article" date="2015" name="Data Brief">
        <title>Shoot transcriptome of the giant reed, Arundo donax.</title>
        <authorList>
            <person name="Barrero R.A."/>
            <person name="Guerrero F.D."/>
            <person name="Moolhuijzen P."/>
            <person name="Goolsby J.A."/>
            <person name="Tidwell J."/>
            <person name="Bellgard S.E."/>
            <person name="Bellgard M.I."/>
        </authorList>
    </citation>
    <scope>NUCLEOTIDE SEQUENCE</scope>
    <source>
        <tissue evidence="1">Shoot tissue taken approximately 20 cm above the soil surface</tissue>
    </source>
</reference>
<accession>A0A0A9FRQ0</accession>
<sequence length="18" mass="1902">MPSHSPMETLLPLPALAP</sequence>
<reference evidence="1" key="1">
    <citation type="submission" date="2014-09" db="EMBL/GenBank/DDBJ databases">
        <authorList>
            <person name="Magalhaes I.L.F."/>
            <person name="Oliveira U."/>
            <person name="Santos F.R."/>
            <person name="Vidigal T.H.D.A."/>
            <person name="Brescovit A.D."/>
            <person name="Santos A.J."/>
        </authorList>
    </citation>
    <scope>NUCLEOTIDE SEQUENCE</scope>
    <source>
        <tissue evidence="1">Shoot tissue taken approximately 20 cm above the soil surface</tissue>
    </source>
</reference>
<protein>
    <submittedName>
        <fullName evidence="1">Uncharacterized protein</fullName>
    </submittedName>
</protein>
<name>A0A0A9FRQ0_ARUDO</name>
<proteinExistence type="predicted"/>
<organism evidence="1">
    <name type="scientific">Arundo donax</name>
    <name type="common">Giant reed</name>
    <name type="synonym">Donax arundinaceus</name>
    <dbReference type="NCBI Taxonomy" id="35708"/>
    <lineage>
        <taxon>Eukaryota</taxon>
        <taxon>Viridiplantae</taxon>
        <taxon>Streptophyta</taxon>
        <taxon>Embryophyta</taxon>
        <taxon>Tracheophyta</taxon>
        <taxon>Spermatophyta</taxon>
        <taxon>Magnoliopsida</taxon>
        <taxon>Liliopsida</taxon>
        <taxon>Poales</taxon>
        <taxon>Poaceae</taxon>
        <taxon>PACMAD clade</taxon>
        <taxon>Arundinoideae</taxon>
        <taxon>Arundineae</taxon>
        <taxon>Arundo</taxon>
    </lineage>
</organism>
<dbReference type="AlphaFoldDB" id="A0A0A9FRQ0"/>